<evidence type="ECO:0000313" key="3">
    <source>
        <dbReference type="Proteomes" id="UP001596523"/>
    </source>
</evidence>
<gene>
    <name evidence="2" type="ORF">ACFQVC_07910</name>
</gene>
<feature type="region of interest" description="Disordered" evidence="1">
    <location>
        <begin position="70"/>
        <end position="106"/>
    </location>
</feature>
<evidence type="ECO:0000256" key="1">
    <source>
        <dbReference type="SAM" id="MobiDB-lite"/>
    </source>
</evidence>
<comment type="caution">
    <text evidence="2">The sequence shown here is derived from an EMBL/GenBank/DDBJ whole genome shotgun (WGS) entry which is preliminary data.</text>
</comment>
<keyword evidence="3" id="KW-1185">Reference proteome</keyword>
<dbReference type="RefSeq" id="WP_381828022.1">
    <property type="nucleotide sequence ID" value="NZ_JBHTCF010000002.1"/>
</dbReference>
<name>A0ABW2JF89_9ACTN</name>
<sequence>MRAVARTGGLSELAADRRAALRAEGEGLAALDDVEFGVRLLANTPTHEGRDPAVLRRWAAAATGFGAELAATHGPGQHHGHNSPGPGQHRVHHTSGPGPHRGRSPAAVTIRESTGGLHPDRLLLARYRTRPTPTVELFTDTLALAEAAVQLLGWQAWFPPGTARAAAVAHEKAHDLLHHDKAARAALKCRLGHTVWRLPAHVAGAGELVAHAAAQATLGLPRTPLLLTAALARAAETLREN</sequence>
<proteinExistence type="predicted"/>
<dbReference type="Proteomes" id="UP001596523">
    <property type="component" value="Unassembled WGS sequence"/>
</dbReference>
<evidence type="ECO:0000313" key="2">
    <source>
        <dbReference type="EMBL" id="MFC7304135.1"/>
    </source>
</evidence>
<accession>A0ABW2JF89</accession>
<reference evidence="3" key="1">
    <citation type="journal article" date="2019" name="Int. J. Syst. Evol. Microbiol.">
        <title>The Global Catalogue of Microorganisms (GCM) 10K type strain sequencing project: providing services to taxonomists for standard genome sequencing and annotation.</title>
        <authorList>
            <consortium name="The Broad Institute Genomics Platform"/>
            <consortium name="The Broad Institute Genome Sequencing Center for Infectious Disease"/>
            <person name="Wu L."/>
            <person name="Ma J."/>
        </authorList>
    </citation>
    <scope>NUCLEOTIDE SEQUENCE [LARGE SCALE GENOMIC DNA]</scope>
    <source>
        <strain evidence="3">SYNS20</strain>
    </source>
</reference>
<organism evidence="2 3">
    <name type="scientific">Streptomyces monticola</name>
    <dbReference type="NCBI Taxonomy" id="2666263"/>
    <lineage>
        <taxon>Bacteria</taxon>
        <taxon>Bacillati</taxon>
        <taxon>Actinomycetota</taxon>
        <taxon>Actinomycetes</taxon>
        <taxon>Kitasatosporales</taxon>
        <taxon>Streptomycetaceae</taxon>
        <taxon>Streptomyces</taxon>
    </lineage>
</organism>
<dbReference type="EMBL" id="JBHTCF010000002">
    <property type="protein sequence ID" value="MFC7304135.1"/>
    <property type="molecule type" value="Genomic_DNA"/>
</dbReference>
<protein>
    <submittedName>
        <fullName evidence="2">Uncharacterized protein</fullName>
    </submittedName>
</protein>